<dbReference type="Pfam" id="PF18668">
    <property type="entry name" value="Tail_spike_N"/>
    <property type="match status" value="1"/>
</dbReference>
<dbReference type="Gene3D" id="2.10.10.80">
    <property type="match status" value="1"/>
</dbReference>
<feature type="domain" description="Tail spike TSP1/Gp66 N-terminal" evidence="3">
    <location>
        <begin position="91"/>
        <end position="154"/>
    </location>
</feature>
<evidence type="ECO:0000313" key="5">
    <source>
        <dbReference type="Proteomes" id="UP000240732"/>
    </source>
</evidence>
<dbReference type="GO" id="GO:0019058">
    <property type="term" value="P:viral life cycle"/>
    <property type="evidence" value="ECO:0007669"/>
    <property type="project" value="UniProtKB-ARBA"/>
</dbReference>
<reference evidence="5" key="1">
    <citation type="submission" date="2017-11" db="EMBL/GenBank/DDBJ databases">
        <title>Complete genome of Salmonella Myophage Mutine.</title>
        <authorList>
            <person name="Gutierrez J."/>
            <person name="Xie Y."/>
            <person name="Gill J.J."/>
            <person name="Liu M."/>
        </authorList>
    </citation>
    <scope>NUCLEOTIDE SEQUENCE [LARGE SCALE GENOMIC DNA]</scope>
</reference>
<dbReference type="Proteomes" id="UP000240732">
    <property type="component" value="Segment"/>
</dbReference>
<evidence type="ECO:0000313" key="4">
    <source>
        <dbReference type="EMBL" id="AUG88182.1"/>
    </source>
</evidence>
<protein>
    <submittedName>
        <fullName evidence="4">Tail spike protein</fullName>
    </submittedName>
</protein>
<dbReference type="InterPro" id="IPR040775">
    <property type="entry name" value="Tail_spike_N"/>
</dbReference>
<proteinExistence type="predicted"/>
<keyword evidence="5" id="KW-1185">Reference proteome</keyword>
<gene>
    <name evidence="4" type="ORF">CPT_Mutine_050</name>
</gene>
<evidence type="ECO:0000256" key="2">
    <source>
        <dbReference type="ARBA" id="ARBA00022844"/>
    </source>
</evidence>
<dbReference type="SUPFAM" id="SSF51126">
    <property type="entry name" value="Pectin lyase-like"/>
    <property type="match status" value="1"/>
</dbReference>
<keyword evidence="2" id="KW-0946">Virion</keyword>
<comment type="subcellular location">
    <subcellularLocation>
        <location evidence="1">Virion</location>
    </subcellularLocation>
</comment>
<dbReference type="GO" id="GO:0044423">
    <property type="term" value="C:virion component"/>
    <property type="evidence" value="ECO:0007669"/>
    <property type="project" value="UniProtKB-KW"/>
</dbReference>
<name>A0A2H5BPC4_9CAUD</name>
<dbReference type="EMBL" id="MG428992">
    <property type="protein sequence ID" value="AUG88182.1"/>
    <property type="molecule type" value="Genomic_DNA"/>
</dbReference>
<dbReference type="Gene3D" id="3.30.2020.50">
    <property type="match status" value="1"/>
</dbReference>
<evidence type="ECO:0000256" key="1">
    <source>
        <dbReference type="ARBA" id="ARBA00004328"/>
    </source>
</evidence>
<evidence type="ECO:0000259" key="3">
    <source>
        <dbReference type="Pfam" id="PF18668"/>
    </source>
</evidence>
<dbReference type="InterPro" id="IPR011050">
    <property type="entry name" value="Pectin_lyase_fold/virulence"/>
</dbReference>
<dbReference type="GO" id="GO:0051701">
    <property type="term" value="P:biological process involved in interaction with host"/>
    <property type="evidence" value="ECO:0007669"/>
    <property type="project" value="UniProtKB-ARBA"/>
</dbReference>
<accession>A0A2H5BPC4</accession>
<sequence>MNEMFSQGGKGSTGILTNKQAVARHFGVKQSEVVYAKSGQSLSGYKVIYDKLSQRAYALPSNIGTVTVTSLVDGILTHSEGTVDLGALAVLREEYVILIENFTSGFTIRVKNEVVSDGVSLYRWDGDSPKTVAPGSTPASTGGVGLGAWVSVGDASLRWQLASDTGYQLIPSVQIQQWKSSGDIRGWGAVCDGITDDLIPITNAIIDTSGNIAIPKTTFVSSHILFKNLSDVNVIFLNSSQIRIGTGFIFNPDYRGILEFDGCKNVTIREPNILGAKLDKLNALEPWQDGDAGIEFINCSGTLHTINPTIKDVKTWGIIHVTCTNADSIVDNPIMENCQVQSGIGGTGYRSLTINGGNLKDIGLYGVELETRSRNARTKINGTTALLCNKGFAAVNNSDNINIVNAKAINCKTGFSFYSDNSSDESLRGDNQWLKSCVATSCKTSFELVYPRNSGITGCTEDRDDIDYFTRTRALDRIVKITGGKSYVALDSPSENPGLIPGAIIQMDDGTQFTIGSVDPSASSDPLFGNVVGFTTLTVMNSAYVRSSFRRYVQISTGKTSVVLYGGNNVFIHGNDFSWSESVLSSFGNHVNLQWYDNNTYSCQNYFAQGSAGTVSGSLRVETGQNLNFGDWGSPGKFSSTIKSGITLRFDNESSHTSTIKPRYVTVEDGTLLARVRVVVDAGSTTTGSAVLKINGTDAVFLAGTPLVGESTLSPLITTAGNINVQLTDTAGDIIATGYSIKIYHLSK</sequence>
<organism evidence="4 5">
    <name type="scientific">Salmonella phage Mutine</name>
    <dbReference type="NCBI Taxonomy" id="2054274"/>
    <lineage>
        <taxon>Viruses</taxon>
        <taxon>Duplodnaviria</taxon>
        <taxon>Heunggongvirae</taxon>
        <taxon>Uroviricota</taxon>
        <taxon>Caudoviricetes</taxon>
        <taxon>Pantevenvirales</taxon>
        <taxon>Ackermannviridae</taxon>
        <taxon>Cvivirinae</taxon>
        <taxon>Kuttervirus</taxon>
        <taxon>Kuttervirus mutine</taxon>
    </lineage>
</organism>